<gene>
    <name evidence="1" type="ORF">CLH61_10460</name>
</gene>
<protein>
    <submittedName>
        <fullName evidence="1">2-polyprenyl-3-methyl-5-hydroxy-6-metoxy-1, 4-benzoquinol methylase</fullName>
    </submittedName>
</protein>
<dbReference type="Pfam" id="PF13489">
    <property type="entry name" value="Methyltransf_23"/>
    <property type="match status" value="1"/>
</dbReference>
<dbReference type="InterPro" id="IPR029063">
    <property type="entry name" value="SAM-dependent_MTases_sf"/>
</dbReference>
<proteinExistence type="predicted"/>
<evidence type="ECO:0000313" key="1">
    <source>
        <dbReference type="EMBL" id="PHQ15048.1"/>
    </source>
</evidence>
<reference evidence="1 2" key="1">
    <citation type="submission" date="2017-09" db="EMBL/GenBank/DDBJ databases">
        <title>The draft genome sequences of Marinobacter sp. PWS21.</title>
        <authorList>
            <person name="Cao J."/>
        </authorList>
    </citation>
    <scope>NUCLEOTIDE SEQUENCE [LARGE SCALE GENOMIC DNA]</scope>
    <source>
        <strain evidence="1 2">PWS21</strain>
    </source>
</reference>
<dbReference type="GO" id="GO:0008168">
    <property type="term" value="F:methyltransferase activity"/>
    <property type="evidence" value="ECO:0007669"/>
    <property type="project" value="UniProtKB-KW"/>
</dbReference>
<name>A0A2G1UKQ0_9GAMM</name>
<comment type="caution">
    <text evidence="1">The sequence shown here is derived from an EMBL/GenBank/DDBJ whole genome shotgun (WGS) entry which is preliminary data.</text>
</comment>
<evidence type="ECO:0000313" key="2">
    <source>
        <dbReference type="Proteomes" id="UP000231409"/>
    </source>
</evidence>
<dbReference type="RefSeq" id="WP_099614965.1">
    <property type="nucleotide sequence ID" value="NZ_KZ319371.1"/>
</dbReference>
<dbReference type="GO" id="GO:0032259">
    <property type="term" value="P:methylation"/>
    <property type="evidence" value="ECO:0007669"/>
    <property type="project" value="UniProtKB-KW"/>
</dbReference>
<dbReference type="Proteomes" id="UP000231409">
    <property type="component" value="Unassembled WGS sequence"/>
</dbReference>
<dbReference type="Gene3D" id="3.40.50.150">
    <property type="entry name" value="Vaccinia Virus protein VP39"/>
    <property type="match status" value="2"/>
</dbReference>
<keyword evidence="2" id="KW-1185">Reference proteome</keyword>
<sequence>MNNTPESSFERCPVCQGSGSLRHLVTIREVPYWRCERCQCTLMDARCRLSPDDEQEVYRLHDNQPEDPGYRRFLNKLAGPLLARLAPGSEGLDFGCGPGPALAMMLREAGMQVRLFDPLFYPNHGALAGQYEFVTCTEVVEHLHHPLETFSLLDRLLKPGGLLGVMTCFQTDDSRFANWHYRRDPTHVVFYREATLQWLADHFGWVLEIPAKDVAIFRKPLSQPPVPGNG</sequence>
<dbReference type="EMBL" id="NTFH01000008">
    <property type="protein sequence ID" value="PHQ15048.1"/>
    <property type="molecule type" value="Genomic_DNA"/>
</dbReference>
<dbReference type="SUPFAM" id="SSF53335">
    <property type="entry name" value="S-adenosyl-L-methionine-dependent methyltransferases"/>
    <property type="match status" value="1"/>
</dbReference>
<organism evidence="1 2">
    <name type="scientific">Marinobacter profundi</name>
    <dbReference type="NCBI Taxonomy" id="2666256"/>
    <lineage>
        <taxon>Bacteria</taxon>
        <taxon>Pseudomonadati</taxon>
        <taxon>Pseudomonadota</taxon>
        <taxon>Gammaproteobacteria</taxon>
        <taxon>Pseudomonadales</taxon>
        <taxon>Marinobacteraceae</taxon>
        <taxon>Marinobacter</taxon>
    </lineage>
</organism>
<accession>A0A2G1UKQ0</accession>
<keyword evidence="1" id="KW-0808">Transferase</keyword>
<dbReference type="AlphaFoldDB" id="A0A2G1UKQ0"/>
<keyword evidence="1" id="KW-0489">Methyltransferase</keyword>